<keyword evidence="1" id="KW-0812">Transmembrane</keyword>
<accession>A0A158J993</accession>
<evidence type="ECO:0000256" key="1">
    <source>
        <dbReference type="SAM" id="Phobius"/>
    </source>
</evidence>
<name>A0A158J993_9BURK</name>
<dbReference type="Proteomes" id="UP000054683">
    <property type="component" value="Unassembled WGS sequence"/>
</dbReference>
<organism evidence="2 3">
    <name type="scientific">Caballeronia udeis</name>
    <dbReference type="NCBI Taxonomy" id="1232866"/>
    <lineage>
        <taxon>Bacteria</taxon>
        <taxon>Pseudomonadati</taxon>
        <taxon>Pseudomonadota</taxon>
        <taxon>Betaproteobacteria</taxon>
        <taxon>Burkholderiales</taxon>
        <taxon>Burkholderiaceae</taxon>
        <taxon>Caballeronia</taxon>
    </lineage>
</organism>
<feature type="transmembrane region" description="Helical" evidence="1">
    <location>
        <begin position="21"/>
        <end position="44"/>
    </location>
</feature>
<dbReference type="EMBL" id="FCOK02000075">
    <property type="protein sequence ID" value="SAL65009.1"/>
    <property type="molecule type" value="Genomic_DNA"/>
</dbReference>
<evidence type="ECO:0000313" key="3">
    <source>
        <dbReference type="Proteomes" id="UP000054683"/>
    </source>
</evidence>
<sequence length="285" mass="32329">MRDRFQMDSKGDRSAKEDMHMIVVVYYPAYLTKIARIIGVLGGWQEMKSLRVVVNNPAISEKHAESVFLNAAPTVKIIRHDNEGLEFGAYQRGLNDLRASIPERFTCLFANDTVGTHQPIDRFFLRNLHGAVRTYMGTKFISGRIDSAVRQVEVNHLLGTRWVRSNLFVMDDAALKSINHMIYVPELNAYINDSPDEDSFFGPAVAQSLRRHISGWLFSTNPDAWYKAEPLSIKNSTGMANKARCVLQELFFSMRLAHFDTGFVQPKPLTVAEKIAVRAGFKKFL</sequence>
<evidence type="ECO:0000313" key="2">
    <source>
        <dbReference type="EMBL" id="SAL65009.1"/>
    </source>
</evidence>
<protein>
    <recommendedName>
        <fullName evidence="4">Glycosyl transferase family 2</fullName>
    </recommendedName>
</protein>
<keyword evidence="1" id="KW-1133">Transmembrane helix</keyword>
<gene>
    <name evidence="2" type="ORF">AWB69_07337</name>
</gene>
<dbReference type="AlphaFoldDB" id="A0A158J993"/>
<evidence type="ECO:0008006" key="4">
    <source>
        <dbReference type="Google" id="ProtNLM"/>
    </source>
</evidence>
<reference evidence="2 3" key="1">
    <citation type="submission" date="2016-01" db="EMBL/GenBank/DDBJ databases">
        <authorList>
            <person name="Oliw E.H."/>
        </authorList>
    </citation>
    <scope>NUCLEOTIDE SEQUENCE [LARGE SCALE GENOMIC DNA]</scope>
    <source>
        <strain evidence="2">LMG 27134</strain>
    </source>
</reference>
<proteinExistence type="predicted"/>
<keyword evidence="1" id="KW-0472">Membrane</keyword>